<dbReference type="STRING" id="1666911.HLUCCA11_20765"/>
<keyword evidence="1" id="KW-0479">Metal-binding</keyword>
<dbReference type="GO" id="GO:0046872">
    <property type="term" value="F:metal ion binding"/>
    <property type="evidence" value="ECO:0007669"/>
    <property type="project" value="UniProtKB-KW"/>
</dbReference>
<dbReference type="GO" id="GO:0009245">
    <property type="term" value="P:lipid A biosynthetic process"/>
    <property type="evidence" value="ECO:0007669"/>
    <property type="project" value="TreeGrafter"/>
</dbReference>
<dbReference type="InterPro" id="IPR004843">
    <property type="entry name" value="Calcineurin-like_PHP"/>
</dbReference>
<name>A0A0P8BG42_9CYAN</name>
<dbReference type="Proteomes" id="UP000050465">
    <property type="component" value="Unassembled WGS sequence"/>
</dbReference>
<protein>
    <submittedName>
        <fullName evidence="4">Putative phosphohydrolase</fullName>
    </submittedName>
</protein>
<dbReference type="InterPro" id="IPR051158">
    <property type="entry name" value="Metallophosphoesterase_sf"/>
</dbReference>
<evidence type="ECO:0000256" key="2">
    <source>
        <dbReference type="ARBA" id="ARBA00022801"/>
    </source>
</evidence>
<accession>A0A0P8BG42</accession>
<keyword evidence="2 4" id="KW-0378">Hydrolase</keyword>
<dbReference type="GO" id="GO:0008758">
    <property type="term" value="F:UDP-2,3-diacylglucosamine hydrolase activity"/>
    <property type="evidence" value="ECO:0007669"/>
    <property type="project" value="TreeGrafter"/>
</dbReference>
<dbReference type="PANTHER" id="PTHR31302">
    <property type="entry name" value="TRANSMEMBRANE PROTEIN WITH METALLOPHOSPHOESTERASE DOMAIN-RELATED"/>
    <property type="match status" value="1"/>
</dbReference>
<evidence type="ECO:0000313" key="4">
    <source>
        <dbReference type="EMBL" id="KPQ32708.1"/>
    </source>
</evidence>
<gene>
    <name evidence="4" type="ORF">HLUCCA11_20765</name>
</gene>
<dbReference type="SUPFAM" id="SSF56300">
    <property type="entry name" value="Metallo-dependent phosphatases"/>
    <property type="match status" value="1"/>
</dbReference>
<evidence type="ECO:0000259" key="3">
    <source>
        <dbReference type="Pfam" id="PF00149"/>
    </source>
</evidence>
<feature type="domain" description="Calcineurin-like phosphoesterase" evidence="3">
    <location>
        <begin position="53"/>
        <end position="235"/>
    </location>
</feature>
<reference evidence="4 5" key="1">
    <citation type="submission" date="2015-09" db="EMBL/GenBank/DDBJ databases">
        <title>Identification and resolution of microdiversity through metagenomic sequencing of parallel consortia.</title>
        <authorList>
            <person name="Nelson W.C."/>
            <person name="Romine M.F."/>
            <person name="Lindemann S.R."/>
        </authorList>
    </citation>
    <scope>NUCLEOTIDE SEQUENCE [LARGE SCALE GENOMIC DNA]</scope>
    <source>
        <strain evidence="4">Ana</strain>
    </source>
</reference>
<evidence type="ECO:0000313" key="5">
    <source>
        <dbReference type="Proteomes" id="UP000050465"/>
    </source>
</evidence>
<comment type="caution">
    <text evidence="4">The sequence shown here is derived from an EMBL/GenBank/DDBJ whole genome shotgun (WGS) entry which is preliminary data.</text>
</comment>
<dbReference type="GO" id="GO:0016020">
    <property type="term" value="C:membrane"/>
    <property type="evidence" value="ECO:0007669"/>
    <property type="project" value="GOC"/>
</dbReference>
<dbReference type="Gene3D" id="3.60.21.10">
    <property type="match status" value="1"/>
</dbReference>
<dbReference type="EMBL" id="LJZR01000048">
    <property type="protein sequence ID" value="KPQ32708.1"/>
    <property type="molecule type" value="Genomic_DNA"/>
</dbReference>
<proteinExistence type="predicted"/>
<dbReference type="InterPro" id="IPR029052">
    <property type="entry name" value="Metallo-depent_PP-like"/>
</dbReference>
<dbReference type="CDD" id="cd07385">
    <property type="entry name" value="MPP_YkuE_C"/>
    <property type="match status" value="1"/>
</dbReference>
<dbReference type="PATRIC" id="fig|1666911.3.peg.3097"/>
<sequence length="300" mass="32395">MKSLIRFFKYAAVGLIGTVVLLTVCGLIEPRFVNRVDEIAQIPNLPPEWEGKKVVQLSDFQVGLWLDNSGTAKRAVQRAIEAEPSVVLISGDFIYHPGPNSTDEIETAVEIVRPLIESGIPTYAVLGNHDYGMGSKTADPDEGLAMNLKVALEDAGIVVLENESVEMTLPDSTGINRSLYLAAVGSLWAGKADISAALSNIPEDAPRVALMHNPDSYENFPPSTAPLAVAGHTHGGQIRLPNSPQVSWLRFTQRDEVHADGWAQGYGAPGNKLYVNVGIGMSIVPIRIFCPPELTIFTLE</sequence>
<evidence type="ECO:0000256" key="1">
    <source>
        <dbReference type="ARBA" id="ARBA00022723"/>
    </source>
</evidence>
<dbReference type="Pfam" id="PF00149">
    <property type="entry name" value="Metallophos"/>
    <property type="match status" value="1"/>
</dbReference>
<organism evidence="4 5">
    <name type="scientific">Phormidesmis priestleyi Ana</name>
    <dbReference type="NCBI Taxonomy" id="1666911"/>
    <lineage>
        <taxon>Bacteria</taxon>
        <taxon>Bacillati</taxon>
        <taxon>Cyanobacteriota</taxon>
        <taxon>Cyanophyceae</taxon>
        <taxon>Leptolyngbyales</taxon>
        <taxon>Leptolyngbyaceae</taxon>
        <taxon>Phormidesmis</taxon>
    </lineage>
</organism>
<dbReference type="PANTHER" id="PTHR31302:SF31">
    <property type="entry name" value="PHOSPHODIESTERASE YAEI"/>
    <property type="match status" value="1"/>
</dbReference>
<dbReference type="AlphaFoldDB" id="A0A0P8BG42"/>